<evidence type="ECO:0000313" key="4">
    <source>
        <dbReference type="Proteomes" id="UP000321192"/>
    </source>
</evidence>
<protein>
    <submittedName>
        <fullName evidence="3">XRE family transcriptional regulator</fullName>
    </submittedName>
</protein>
<dbReference type="Gene3D" id="1.10.260.40">
    <property type="entry name" value="lambda repressor-like DNA-binding domains"/>
    <property type="match status" value="1"/>
</dbReference>
<reference evidence="3 4" key="1">
    <citation type="submission" date="2018-09" db="EMBL/GenBank/DDBJ databases">
        <title>Metagenome Assembled Genomes from an Advanced Water Purification Facility.</title>
        <authorList>
            <person name="Stamps B.W."/>
            <person name="Spear J.R."/>
        </authorList>
    </citation>
    <scope>NUCLEOTIDE SEQUENCE [LARGE SCALE GENOMIC DNA]</scope>
    <source>
        <strain evidence="3">Bin_27_1</strain>
    </source>
</reference>
<feature type="non-terminal residue" evidence="3">
    <location>
        <position position="94"/>
    </location>
</feature>
<dbReference type="EMBL" id="SSFD01000012">
    <property type="protein sequence ID" value="TXH92313.1"/>
    <property type="molecule type" value="Genomic_DNA"/>
</dbReference>
<accession>A0A5C7T8I3</accession>
<feature type="compositionally biased region" description="Polar residues" evidence="1">
    <location>
        <begin position="1"/>
        <end position="20"/>
    </location>
</feature>
<dbReference type="InterPro" id="IPR010982">
    <property type="entry name" value="Lambda_DNA-bd_dom_sf"/>
</dbReference>
<proteinExistence type="predicted"/>
<organism evidence="3 4">
    <name type="scientific">Thauera aminoaromatica</name>
    <dbReference type="NCBI Taxonomy" id="164330"/>
    <lineage>
        <taxon>Bacteria</taxon>
        <taxon>Pseudomonadati</taxon>
        <taxon>Pseudomonadota</taxon>
        <taxon>Betaproteobacteria</taxon>
        <taxon>Rhodocyclales</taxon>
        <taxon>Zoogloeaceae</taxon>
        <taxon>Thauera</taxon>
    </lineage>
</organism>
<dbReference type="GO" id="GO:0003677">
    <property type="term" value="F:DNA binding"/>
    <property type="evidence" value="ECO:0007669"/>
    <property type="project" value="InterPro"/>
</dbReference>
<name>A0A5C7T8I3_THASP</name>
<feature type="domain" description="HTH cro/C1-type" evidence="2">
    <location>
        <begin position="29"/>
        <end position="84"/>
    </location>
</feature>
<sequence>MEKSNISGEADASTTVSGQISPEDLGAGIRALRKRMRLSAREVADRLCIQYQNYIYYERRCSSTIWDRIKDSVARVLETTPDEILWVSDQLRKE</sequence>
<dbReference type="RefSeq" id="WP_276656334.1">
    <property type="nucleotide sequence ID" value="NZ_SSFD01000012.1"/>
</dbReference>
<evidence type="ECO:0000259" key="2">
    <source>
        <dbReference type="PROSITE" id="PS50943"/>
    </source>
</evidence>
<dbReference type="AlphaFoldDB" id="A0A5C7T8I3"/>
<dbReference type="CDD" id="cd00093">
    <property type="entry name" value="HTH_XRE"/>
    <property type="match status" value="1"/>
</dbReference>
<feature type="region of interest" description="Disordered" evidence="1">
    <location>
        <begin position="1"/>
        <end position="22"/>
    </location>
</feature>
<evidence type="ECO:0000313" key="3">
    <source>
        <dbReference type="EMBL" id="TXH92313.1"/>
    </source>
</evidence>
<dbReference type="PROSITE" id="PS50943">
    <property type="entry name" value="HTH_CROC1"/>
    <property type="match status" value="1"/>
</dbReference>
<dbReference type="InterPro" id="IPR001387">
    <property type="entry name" value="Cro/C1-type_HTH"/>
</dbReference>
<evidence type="ECO:0000256" key="1">
    <source>
        <dbReference type="SAM" id="MobiDB-lite"/>
    </source>
</evidence>
<dbReference type="Proteomes" id="UP000321192">
    <property type="component" value="Unassembled WGS sequence"/>
</dbReference>
<comment type="caution">
    <text evidence="3">The sequence shown here is derived from an EMBL/GenBank/DDBJ whole genome shotgun (WGS) entry which is preliminary data.</text>
</comment>
<gene>
    <name evidence="3" type="ORF">E6Q80_00810</name>
</gene>
<dbReference type="SUPFAM" id="SSF47413">
    <property type="entry name" value="lambda repressor-like DNA-binding domains"/>
    <property type="match status" value="1"/>
</dbReference>